<comment type="subcellular location">
    <subcellularLocation>
        <location evidence="1">Membrane</location>
        <topology evidence="1">Multi-pass membrane protein</topology>
    </subcellularLocation>
</comment>
<evidence type="ECO:0000256" key="4">
    <source>
        <dbReference type="ARBA" id="ARBA00022801"/>
    </source>
</evidence>
<keyword evidence="11" id="KW-1185">Reference proteome</keyword>
<keyword evidence="3 8" id="KW-0812">Transmembrane</keyword>
<feature type="transmembrane region" description="Helical" evidence="8">
    <location>
        <begin position="258"/>
        <end position="285"/>
    </location>
</feature>
<sequence length="422" mass="46174">MIPMWRSCAVRQGVLASAASPSSILAPLKTARQPLQLLRLSSSSCSSSSRPTISAPARFSILRPGYPRKQLSDCLHAPPTTLIRYLASLRRPSRRNADPPTPIKPPTPTTPQSIYHKAEGAETPDSPAPKPVFADPSANAISTNTSNELKVGSEAWYNYHRARARVSDREEPEEMSAIRRLFPSFAFLLVTLVGSAYYSLTYVHPRPKDRLFPNIPIAMATIGGIIAANLVILLAWRIPPFWRVLNTYFVQCPGDPRMLSLLGSVFSHHTLWHFAANMLGLFFVGTTLCEQVGRGNFLALYISSGVLASFTSLAVNVFTKRFHVFGLGASGAVFGVLGGFAVVNPDTELYFVLLPLVTLKAATIATAMGVWEFTALIFGWSMWMDHAAHLGGLLAGAGLAAWLKEEARRRREAAIRRQLSKS</sequence>
<dbReference type="EMBL" id="JAVHNR010000001">
    <property type="protein sequence ID" value="KAK6355618.1"/>
    <property type="molecule type" value="Genomic_DNA"/>
</dbReference>
<evidence type="ECO:0000313" key="11">
    <source>
        <dbReference type="Proteomes" id="UP001313282"/>
    </source>
</evidence>
<feature type="transmembrane region" description="Helical" evidence="8">
    <location>
        <begin position="324"/>
        <end position="343"/>
    </location>
</feature>
<comment type="caution">
    <text evidence="10">The sequence shown here is derived from an EMBL/GenBank/DDBJ whole genome shotgun (WGS) entry which is preliminary data.</text>
</comment>
<evidence type="ECO:0000256" key="1">
    <source>
        <dbReference type="ARBA" id="ARBA00004141"/>
    </source>
</evidence>
<feature type="transmembrane region" description="Helical" evidence="8">
    <location>
        <begin position="297"/>
        <end position="318"/>
    </location>
</feature>
<comment type="similarity">
    <text evidence="2">Belongs to the peptidase S54 family.</text>
</comment>
<feature type="transmembrane region" description="Helical" evidence="8">
    <location>
        <begin position="350"/>
        <end position="371"/>
    </location>
</feature>
<dbReference type="GO" id="GO:0016020">
    <property type="term" value="C:membrane"/>
    <property type="evidence" value="ECO:0007669"/>
    <property type="project" value="UniProtKB-SubCell"/>
</dbReference>
<organism evidence="10 11">
    <name type="scientific">Orbilia javanica</name>
    <dbReference type="NCBI Taxonomy" id="47235"/>
    <lineage>
        <taxon>Eukaryota</taxon>
        <taxon>Fungi</taxon>
        <taxon>Dikarya</taxon>
        <taxon>Ascomycota</taxon>
        <taxon>Pezizomycotina</taxon>
        <taxon>Orbiliomycetes</taxon>
        <taxon>Orbiliales</taxon>
        <taxon>Orbiliaceae</taxon>
        <taxon>Orbilia</taxon>
    </lineage>
</organism>
<dbReference type="GO" id="GO:0004252">
    <property type="term" value="F:serine-type endopeptidase activity"/>
    <property type="evidence" value="ECO:0007669"/>
    <property type="project" value="InterPro"/>
</dbReference>
<evidence type="ECO:0000256" key="6">
    <source>
        <dbReference type="ARBA" id="ARBA00023136"/>
    </source>
</evidence>
<protein>
    <recommendedName>
        <fullName evidence="9">Peptidase S54 rhomboid domain-containing protein</fullName>
    </recommendedName>
</protein>
<dbReference type="SUPFAM" id="SSF144091">
    <property type="entry name" value="Rhomboid-like"/>
    <property type="match status" value="1"/>
</dbReference>
<gene>
    <name evidence="10" type="ORF">TWF718_000013</name>
</gene>
<feature type="domain" description="Peptidase S54 rhomboid" evidence="9">
    <location>
        <begin position="258"/>
        <end position="402"/>
    </location>
</feature>
<feature type="transmembrane region" description="Helical" evidence="8">
    <location>
        <begin position="383"/>
        <end position="403"/>
    </location>
</feature>
<keyword evidence="4" id="KW-0378">Hydrolase</keyword>
<evidence type="ECO:0000256" key="2">
    <source>
        <dbReference type="ARBA" id="ARBA00009045"/>
    </source>
</evidence>
<accession>A0AAN8RLN0</accession>
<keyword evidence="6 8" id="KW-0472">Membrane</keyword>
<name>A0AAN8RLN0_9PEZI</name>
<keyword evidence="5 8" id="KW-1133">Transmembrane helix</keyword>
<evidence type="ECO:0000256" key="8">
    <source>
        <dbReference type="SAM" id="Phobius"/>
    </source>
</evidence>
<dbReference type="PANTHER" id="PTHR43731:SF14">
    <property type="entry name" value="PRESENILIN-ASSOCIATED RHOMBOID-LIKE PROTEIN, MITOCHONDRIAL"/>
    <property type="match status" value="1"/>
</dbReference>
<feature type="compositionally biased region" description="Pro residues" evidence="7">
    <location>
        <begin position="99"/>
        <end position="109"/>
    </location>
</feature>
<dbReference type="Proteomes" id="UP001313282">
    <property type="component" value="Unassembled WGS sequence"/>
</dbReference>
<evidence type="ECO:0000313" key="10">
    <source>
        <dbReference type="EMBL" id="KAK6355618.1"/>
    </source>
</evidence>
<feature type="transmembrane region" description="Helical" evidence="8">
    <location>
        <begin position="215"/>
        <end position="238"/>
    </location>
</feature>
<evidence type="ECO:0000256" key="3">
    <source>
        <dbReference type="ARBA" id="ARBA00022692"/>
    </source>
</evidence>
<evidence type="ECO:0000259" key="9">
    <source>
        <dbReference type="Pfam" id="PF01694"/>
    </source>
</evidence>
<evidence type="ECO:0000256" key="7">
    <source>
        <dbReference type="SAM" id="MobiDB-lite"/>
    </source>
</evidence>
<dbReference type="PANTHER" id="PTHR43731">
    <property type="entry name" value="RHOMBOID PROTEASE"/>
    <property type="match status" value="1"/>
</dbReference>
<evidence type="ECO:0000256" key="5">
    <source>
        <dbReference type="ARBA" id="ARBA00022989"/>
    </source>
</evidence>
<dbReference type="Gene3D" id="1.20.1540.10">
    <property type="entry name" value="Rhomboid-like"/>
    <property type="match status" value="1"/>
</dbReference>
<proteinExistence type="inferred from homology"/>
<dbReference type="GO" id="GO:0006465">
    <property type="term" value="P:signal peptide processing"/>
    <property type="evidence" value="ECO:0007669"/>
    <property type="project" value="TreeGrafter"/>
</dbReference>
<dbReference type="Pfam" id="PF01694">
    <property type="entry name" value="Rhomboid"/>
    <property type="match status" value="1"/>
</dbReference>
<reference evidence="10 11" key="1">
    <citation type="submission" date="2019-10" db="EMBL/GenBank/DDBJ databases">
        <authorList>
            <person name="Palmer J.M."/>
        </authorList>
    </citation>
    <scope>NUCLEOTIDE SEQUENCE [LARGE SCALE GENOMIC DNA]</scope>
    <source>
        <strain evidence="10 11">TWF718</strain>
    </source>
</reference>
<dbReference type="InterPro" id="IPR050925">
    <property type="entry name" value="Rhomboid_protease_S54"/>
</dbReference>
<dbReference type="InterPro" id="IPR022764">
    <property type="entry name" value="Peptidase_S54_rhomboid_dom"/>
</dbReference>
<feature type="transmembrane region" description="Helical" evidence="8">
    <location>
        <begin position="181"/>
        <end position="203"/>
    </location>
</feature>
<feature type="region of interest" description="Disordered" evidence="7">
    <location>
        <begin position="89"/>
        <end position="139"/>
    </location>
</feature>
<dbReference type="InterPro" id="IPR035952">
    <property type="entry name" value="Rhomboid-like_sf"/>
</dbReference>
<dbReference type="AlphaFoldDB" id="A0AAN8RLN0"/>